<reference evidence="1 3" key="2">
    <citation type="journal article" date="2014" name="BMC Genomics">
        <title>An improved genome release (version Mt4.0) for the model legume Medicago truncatula.</title>
        <authorList>
            <person name="Tang H."/>
            <person name="Krishnakumar V."/>
            <person name="Bidwell S."/>
            <person name="Rosen B."/>
            <person name="Chan A."/>
            <person name="Zhou S."/>
            <person name="Gentzbittel L."/>
            <person name="Childs K.L."/>
            <person name="Yandell M."/>
            <person name="Gundlach H."/>
            <person name="Mayer K.F."/>
            <person name="Schwartz D.C."/>
            <person name="Town C.D."/>
        </authorList>
    </citation>
    <scope>GENOME REANNOTATION</scope>
    <source>
        <strain evidence="2 3">cv. Jemalong A17</strain>
    </source>
</reference>
<sequence length="81" mass="9493">MAEKRALKEYAITFSDEPYDTIVYPTVEDIKFEIKPALIYLVQQNQFDREQEKFYTFGQQTTPPKTLCVCVVQPFSCSCIR</sequence>
<keyword evidence="3" id="KW-1185">Reference proteome</keyword>
<dbReference type="HOGENOM" id="CLU_2577442_0_0_1"/>
<evidence type="ECO:0000313" key="1">
    <source>
        <dbReference type="EMBL" id="AES69809.2"/>
    </source>
</evidence>
<reference evidence="1 3" key="1">
    <citation type="journal article" date="2011" name="Nature">
        <title>The Medicago genome provides insight into the evolution of rhizobial symbioses.</title>
        <authorList>
            <person name="Young N.D."/>
            <person name="Debelle F."/>
            <person name="Oldroyd G.E."/>
            <person name="Geurts R."/>
            <person name="Cannon S.B."/>
            <person name="Udvardi M.K."/>
            <person name="Benedito V.A."/>
            <person name="Mayer K.F."/>
            <person name="Gouzy J."/>
            <person name="Schoof H."/>
            <person name="Van de Peer Y."/>
            <person name="Proost S."/>
            <person name="Cook D.R."/>
            <person name="Meyers B.C."/>
            <person name="Spannagl M."/>
            <person name="Cheung F."/>
            <person name="De Mita S."/>
            <person name="Krishnakumar V."/>
            <person name="Gundlach H."/>
            <person name="Zhou S."/>
            <person name="Mudge J."/>
            <person name="Bharti A.K."/>
            <person name="Murray J.D."/>
            <person name="Naoumkina M.A."/>
            <person name="Rosen B."/>
            <person name="Silverstein K.A."/>
            <person name="Tang H."/>
            <person name="Rombauts S."/>
            <person name="Zhao P.X."/>
            <person name="Zhou P."/>
            <person name="Barbe V."/>
            <person name="Bardou P."/>
            <person name="Bechner M."/>
            <person name="Bellec A."/>
            <person name="Berger A."/>
            <person name="Berges H."/>
            <person name="Bidwell S."/>
            <person name="Bisseling T."/>
            <person name="Choisne N."/>
            <person name="Couloux A."/>
            <person name="Denny R."/>
            <person name="Deshpande S."/>
            <person name="Dai X."/>
            <person name="Doyle J.J."/>
            <person name="Dudez A.M."/>
            <person name="Farmer A.D."/>
            <person name="Fouteau S."/>
            <person name="Franken C."/>
            <person name="Gibelin C."/>
            <person name="Gish J."/>
            <person name="Goldstein S."/>
            <person name="Gonzalez A.J."/>
            <person name="Green P.J."/>
            <person name="Hallab A."/>
            <person name="Hartog M."/>
            <person name="Hua A."/>
            <person name="Humphray S.J."/>
            <person name="Jeong D.H."/>
            <person name="Jing Y."/>
            <person name="Jocker A."/>
            <person name="Kenton S.M."/>
            <person name="Kim D.J."/>
            <person name="Klee K."/>
            <person name="Lai H."/>
            <person name="Lang C."/>
            <person name="Lin S."/>
            <person name="Macmil S.L."/>
            <person name="Magdelenat G."/>
            <person name="Matthews L."/>
            <person name="McCorrison J."/>
            <person name="Monaghan E.L."/>
            <person name="Mun J.H."/>
            <person name="Najar F.Z."/>
            <person name="Nicholson C."/>
            <person name="Noirot C."/>
            <person name="O'Bleness M."/>
            <person name="Paule C.R."/>
            <person name="Poulain J."/>
            <person name="Prion F."/>
            <person name="Qin B."/>
            <person name="Qu C."/>
            <person name="Retzel E.F."/>
            <person name="Riddle C."/>
            <person name="Sallet E."/>
            <person name="Samain S."/>
            <person name="Samson N."/>
            <person name="Sanders I."/>
            <person name="Saurat O."/>
            <person name="Scarpelli C."/>
            <person name="Schiex T."/>
            <person name="Segurens B."/>
            <person name="Severin A.J."/>
            <person name="Sherrier D.J."/>
            <person name="Shi R."/>
            <person name="Sims S."/>
            <person name="Singer S.R."/>
            <person name="Sinharoy S."/>
            <person name="Sterck L."/>
            <person name="Viollet A."/>
            <person name="Wang B.B."/>
            <person name="Wang K."/>
            <person name="Wang M."/>
            <person name="Wang X."/>
            <person name="Warfsmann J."/>
            <person name="Weissenbach J."/>
            <person name="White D.D."/>
            <person name="White J.D."/>
            <person name="Wiley G.B."/>
            <person name="Wincker P."/>
            <person name="Xing Y."/>
            <person name="Yang L."/>
            <person name="Yao Z."/>
            <person name="Ying F."/>
            <person name="Zhai J."/>
            <person name="Zhou L."/>
            <person name="Zuber A."/>
            <person name="Denarie J."/>
            <person name="Dixon R.A."/>
            <person name="May G.D."/>
            <person name="Schwartz D.C."/>
            <person name="Rogers J."/>
            <person name="Quetier F."/>
            <person name="Town C.D."/>
            <person name="Roe B.A."/>
        </authorList>
    </citation>
    <scope>NUCLEOTIDE SEQUENCE [LARGE SCALE GENOMIC DNA]</scope>
    <source>
        <strain evidence="1">A17</strain>
        <strain evidence="2 3">cv. Jemalong A17</strain>
    </source>
</reference>
<accession>A0A0C3VEL5</accession>
<dbReference type="AlphaFoldDB" id="G7J0Y1"/>
<dbReference type="Proteomes" id="UP000002051">
    <property type="component" value="Chromosome 3"/>
</dbReference>
<dbReference type="PaxDb" id="3880-AES69809"/>
<gene>
    <name evidence="1" type="ordered locus">MTR_3g035270</name>
</gene>
<accession>G7J0Y1</accession>
<dbReference type="EnsemblPlants" id="AES69809">
    <property type="protein sequence ID" value="AES69809"/>
    <property type="gene ID" value="MTR_3g035270"/>
</dbReference>
<evidence type="ECO:0000313" key="2">
    <source>
        <dbReference type="EnsemblPlants" id="AES69809"/>
    </source>
</evidence>
<evidence type="ECO:0000313" key="3">
    <source>
        <dbReference type="Proteomes" id="UP000002051"/>
    </source>
</evidence>
<proteinExistence type="predicted"/>
<reference evidence="2" key="3">
    <citation type="submission" date="2015-04" db="UniProtKB">
        <authorList>
            <consortium name="EnsemblPlants"/>
        </authorList>
    </citation>
    <scope>IDENTIFICATION</scope>
    <source>
        <strain evidence="2">cv. Jemalong A17</strain>
    </source>
</reference>
<dbReference type="EMBL" id="CM001219">
    <property type="protein sequence ID" value="AES69809.2"/>
    <property type="molecule type" value="Genomic_DNA"/>
</dbReference>
<name>G7J0Y1_MEDTR</name>
<organism evidence="1 3">
    <name type="scientific">Medicago truncatula</name>
    <name type="common">Barrel medic</name>
    <name type="synonym">Medicago tribuloides</name>
    <dbReference type="NCBI Taxonomy" id="3880"/>
    <lineage>
        <taxon>Eukaryota</taxon>
        <taxon>Viridiplantae</taxon>
        <taxon>Streptophyta</taxon>
        <taxon>Embryophyta</taxon>
        <taxon>Tracheophyta</taxon>
        <taxon>Spermatophyta</taxon>
        <taxon>Magnoliopsida</taxon>
        <taxon>eudicotyledons</taxon>
        <taxon>Gunneridae</taxon>
        <taxon>Pentapetalae</taxon>
        <taxon>rosids</taxon>
        <taxon>fabids</taxon>
        <taxon>Fabales</taxon>
        <taxon>Fabaceae</taxon>
        <taxon>Papilionoideae</taxon>
        <taxon>50 kb inversion clade</taxon>
        <taxon>NPAAA clade</taxon>
        <taxon>Hologalegina</taxon>
        <taxon>IRL clade</taxon>
        <taxon>Trifolieae</taxon>
        <taxon>Medicago</taxon>
    </lineage>
</organism>
<protein>
    <submittedName>
        <fullName evidence="1 2">Uncharacterized protein</fullName>
    </submittedName>
</protein>